<accession>A0A537KIT5</accession>
<dbReference type="AlphaFoldDB" id="A0A537KIT5"/>
<evidence type="ECO:0000313" key="2">
    <source>
        <dbReference type="Proteomes" id="UP000319353"/>
    </source>
</evidence>
<dbReference type="InterPro" id="IPR004155">
    <property type="entry name" value="PBS_lyase_HEAT"/>
</dbReference>
<protein>
    <submittedName>
        <fullName evidence="1">HEAT repeat domain-containing protein</fullName>
    </submittedName>
</protein>
<dbReference type="SMART" id="SM00567">
    <property type="entry name" value="EZ_HEAT"/>
    <property type="match status" value="5"/>
</dbReference>
<name>A0A537KIT5_9BACT</name>
<dbReference type="PANTHER" id="PTHR12697:SF5">
    <property type="entry name" value="DEOXYHYPUSINE HYDROXYLASE"/>
    <property type="match status" value="1"/>
</dbReference>
<dbReference type="InterPro" id="IPR011989">
    <property type="entry name" value="ARM-like"/>
</dbReference>
<comment type="caution">
    <text evidence="1">The sequence shown here is derived from an EMBL/GenBank/DDBJ whole genome shotgun (WGS) entry which is preliminary data.</text>
</comment>
<dbReference type="Pfam" id="PF13646">
    <property type="entry name" value="HEAT_2"/>
    <property type="match status" value="2"/>
</dbReference>
<evidence type="ECO:0000313" key="1">
    <source>
        <dbReference type="EMBL" id="TMI95416.1"/>
    </source>
</evidence>
<dbReference type="PANTHER" id="PTHR12697">
    <property type="entry name" value="PBS LYASE HEAT-LIKE PROTEIN"/>
    <property type="match status" value="1"/>
</dbReference>
<dbReference type="Proteomes" id="UP000319353">
    <property type="component" value="Unassembled WGS sequence"/>
</dbReference>
<gene>
    <name evidence="1" type="ORF">E6H01_14500</name>
</gene>
<proteinExistence type="predicted"/>
<dbReference type="Gene3D" id="1.25.10.10">
    <property type="entry name" value="Leucine-rich Repeat Variant"/>
    <property type="match status" value="2"/>
</dbReference>
<dbReference type="SUPFAM" id="SSF48371">
    <property type="entry name" value="ARM repeat"/>
    <property type="match status" value="1"/>
</dbReference>
<reference evidence="1 2" key="1">
    <citation type="journal article" date="2019" name="Nat. Microbiol.">
        <title>Mediterranean grassland soil C-N compound turnover is dependent on rainfall and depth, and is mediated by genomically divergent microorganisms.</title>
        <authorList>
            <person name="Diamond S."/>
            <person name="Andeer P.F."/>
            <person name="Li Z."/>
            <person name="Crits-Christoph A."/>
            <person name="Burstein D."/>
            <person name="Anantharaman K."/>
            <person name="Lane K.R."/>
            <person name="Thomas B.C."/>
            <person name="Pan C."/>
            <person name="Northen T.R."/>
            <person name="Banfield J.F."/>
        </authorList>
    </citation>
    <scope>NUCLEOTIDE SEQUENCE [LARGE SCALE GENOMIC DNA]</scope>
    <source>
        <strain evidence="1">NP_4</strain>
    </source>
</reference>
<dbReference type="GO" id="GO:0016491">
    <property type="term" value="F:oxidoreductase activity"/>
    <property type="evidence" value="ECO:0007669"/>
    <property type="project" value="TreeGrafter"/>
</dbReference>
<dbReference type="EMBL" id="VBAL01000295">
    <property type="protein sequence ID" value="TMI95416.1"/>
    <property type="molecule type" value="Genomic_DNA"/>
</dbReference>
<sequence>MPVQRLVFAFKRSGTADRVVERLAAKSPQQRARSARVVGALQLTEAVPWVAALLESRDRAVLDAAARALGKIAGARSATALVLAIQRRGLSRRLVAELARAAPDLFVEVALTEPQRPAVRPALAIAAGLRRRQTAVAPLIGLLEHGSRRERVIACRALGWIGSGTAVPIIKGALIDRDWKIRMSAAKALGALHAQDAKDDLKYLQIDRNARVRKAATQALYRLKPR</sequence>
<dbReference type="InterPro" id="IPR016024">
    <property type="entry name" value="ARM-type_fold"/>
</dbReference>
<organism evidence="1 2">
    <name type="scientific">Candidatus Segetimicrobium genomatis</name>
    <dbReference type="NCBI Taxonomy" id="2569760"/>
    <lineage>
        <taxon>Bacteria</taxon>
        <taxon>Bacillati</taxon>
        <taxon>Candidatus Sysuimicrobiota</taxon>
        <taxon>Candidatus Sysuimicrobiia</taxon>
        <taxon>Candidatus Sysuimicrobiales</taxon>
        <taxon>Candidatus Segetimicrobiaceae</taxon>
        <taxon>Candidatus Segetimicrobium</taxon>
    </lineage>
</organism>